<dbReference type="EMBL" id="JAXCGZ010007004">
    <property type="protein sequence ID" value="KAK7079441.1"/>
    <property type="molecule type" value="Genomic_DNA"/>
</dbReference>
<dbReference type="Proteomes" id="UP001381693">
    <property type="component" value="Unassembled WGS sequence"/>
</dbReference>
<proteinExistence type="predicted"/>
<keyword evidence="1" id="KW-0853">WD repeat</keyword>
<gene>
    <name evidence="4" type="ORF">SK128_012040</name>
</gene>
<protein>
    <recommendedName>
        <fullName evidence="3">BEACH domain-containing protein</fullName>
    </recommendedName>
</protein>
<feature type="non-terminal residue" evidence="4">
    <location>
        <position position="418"/>
    </location>
</feature>
<name>A0AAN8X7S3_HALRR</name>
<evidence type="ECO:0000256" key="1">
    <source>
        <dbReference type="ARBA" id="ARBA00022574"/>
    </source>
</evidence>
<keyword evidence="5" id="KW-1185">Reference proteome</keyword>
<sequence length="418" mass="47159">MGVLTSSDLPNLSSKTTLPEVTTQWREGHITNFEYLTQLNKLAGRSFNDLMQYPVFPFILSDYTSDTLHLTDPSIYRNLKKPIAVQDSSKENHYINNYEITAAMTQDAKDGPYHYGSHYSNSGIVLHFLVRLPPFTQLFLRYQDGNFDIPDRTFHSIQTSWRLASRDSTTDFKELIPEFFFLPEIFLNSEGFNFGVRQSGERVHHVQLPPWCGGDPRRFVLVHRAALESAHVTQNLHHWIDLVFGYKQTGRAAVESVNVFHPATYFGYDVESGSDEISREARKAMIKTYGQSPQQLFINPHPTVSNPGVSQNINAPEVLHEVRGLKWGTYAGSPADDRPILALVQTLKTQAAFITSISPTELLLMPPHTLVLTAGIDRGSRTRISPTASYSTLPPPRLPGLAWQHLSMLYQVAPTYTP</sequence>
<evidence type="ECO:0000256" key="2">
    <source>
        <dbReference type="ARBA" id="ARBA00022737"/>
    </source>
</evidence>
<feature type="domain" description="BEACH" evidence="3">
    <location>
        <begin position="10"/>
        <end position="304"/>
    </location>
</feature>
<dbReference type="SUPFAM" id="SSF81837">
    <property type="entry name" value="BEACH domain"/>
    <property type="match status" value="1"/>
</dbReference>
<organism evidence="4 5">
    <name type="scientific">Halocaridina rubra</name>
    <name type="common">Hawaiian red shrimp</name>
    <dbReference type="NCBI Taxonomy" id="373956"/>
    <lineage>
        <taxon>Eukaryota</taxon>
        <taxon>Metazoa</taxon>
        <taxon>Ecdysozoa</taxon>
        <taxon>Arthropoda</taxon>
        <taxon>Crustacea</taxon>
        <taxon>Multicrustacea</taxon>
        <taxon>Malacostraca</taxon>
        <taxon>Eumalacostraca</taxon>
        <taxon>Eucarida</taxon>
        <taxon>Decapoda</taxon>
        <taxon>Pleocyemata</taxon>
        <taxon>Caridea</taxon>
        <taxon>Atyoidea</taxon>
        <taxon>Atyidae</taxon>
        <taxon>Halocaridina</taxon>
    </lineage>
</organism>
<evidence type="ECO:0000313" key="4">
    <source>
        <dbReference type="EMBL" id="KAK7079441.1"/>
    </source>
</evidence>
<dbReference type="InterPro" id="IPR000409">
    <property type="entry name" value="BEACH_dom"/>
</dbReference>
<evidence type="ECO:0000313" key="5">
    <source>
        <dbReference type="Proteomes" id="UP001381693"/>
    </source>
</evidence>
<dbReference type="FunFam" id="1.10.1540.10:FF:000001">
    <property type="entry name" value="neurobeachin isoform X1"/>
    <property type="match status" value="1"/>
</dbReference>
<evidence type="ECO:0000259" key="3">
    <source>
        <dbReference type="PROSITE" id="PS50197"/>
    </source>
</evidence>
<dbReference type="SMART" id="SM01026">
    <property type="entry name" value="Beach"/>
    <property type="match status" value="1"/>
</dbReference>
<dbReference type="InterPro" id="IPR050865">
    <property type="entry name" value="BEACH_Domain"/>
</dbReference>
<dbReference type="PANTHER" id="PTHR13743:SF86">
    <property type="entry name" value="LYSOSOMAL-TRAFFICKING REGULATOR"/>
    <property type="match status" value="1"/>
</dbReference>
<dbReference type="AlphaFoldDB" id="A0AAN8X7S3"/>
<dbReference type="InterPro" id="IPR036372">
    <property type="entry name" value="BEACH_dom_sf"/>
</dbReference>
<dbReference type="PROSITE" id="PS50197">
    <property type="entry name" value="BEACH"/>
    <property type="match status" value="1"/>
</dbReference>
<dbReference type="Pfam" id="PF02138">
    <property type="entry name" value="Beach"/>
    <property type="match status" value="1"/>
</dbReference>
<reference evidence="4 5" key="1">
    <citation type="submission" date="2023-11" db="EMBL/GenBank/DDBJ databases">
        <title>Halocaridina rubra genome assembly.</title>
        <authorList>
            <person name="Smith C."/>
        </authorList>
    </citation>
    <scope>NUCLEOTIDE SEQUENCE [LARGE SCALE GENOMIC DNA]</scope>
    <source>
        <strain evidence="4">EP-1</strain>
        <tissue evidence="4">Whole</tissue>
    </source>
</reference>
<dbReference type="CDD" id="cd06071">
    <property type="entry name" value="Beach"/>
    <property type="match status" value="1"/>
</dbReference>
<accession>A0AAN8X7S3</accession>
<dbReference type="PANTHER" id="PTHR13743">
    <property type="entry name" value="BEIGE/BEACH-RELATED"/>
    <property type="match status" value="1"/>
</dbReference>
<keyword evidence="2" id="KW-0677">Repeat</keyword>
<dbReference type="Gene3D" id="1.10.1540.10">
    <property type="entry name" value="BEACH domain"/>
    <property type="match status" value="1"/>
</dbReference>
<comment type="caution">
    <text evidence="4">The sequence shown here is derived from an EMBL/GenBank/DDBJ whole genome shotgun (WGS) entry which is preliminary data.</text>
</comment>